<keyword evidence="4 9" id="KW-1003">Cell membrane</keyword>
<evidence type="ECO:0000259" key="10">
    <source>
        <dbReference type="Pfam" id="PF25994"/>
    </source>
</evidence>
<feature type="transmembrane region" description="Helical" evidence="9">
    <location>
        <begin position="12"/>
        <end position="31"/>
    </location>
</feature>
<dbReference type="PANTHER" id="PTHR30386">
    <property type="entry name" value="MEMBRANE FUSION SUBUNIT OF EMRAB-TOLC MULTIDRUG EFFLUX PUMP"/>
    <property type="match status" value="1"/>
</dbReference>
<evidence type="ECO:0000256" key="9">
    <source>
        <dbReference type="RuleBase" id="RU365093"/>
    </source>
</evidence>
<dbReference type="Pfam" id="PF26002">
    <property type="entry name" value="Beta-barrel_AprE"/>
    <property type="match status" value="1"/>
</dbReference>
<dbReference type="Pfam" id="PF25994">
    <property type="entry name" value="HH_AprE"/>
    <property type="match status" value="1"/>
</dbReference>
<dbReference type="InterPro" id="IPR050739">
    <property type="entry name" value="MFP"/>
</dbReference>
<comment type="caution">
    <text evidence="12">The sequence shown here is derived from an EMBL/GenBank/DDBJ whole genome shotgun (WGS) entry which is preliminary data.</text>
</comment>
<reference evidence="12 13" key="1">
    <citation type="submission" date="2023-08" db="EMBL/GenBank/DDBJ databases">
        <title>The draft genome sequence of Paracraurococcus sp. LOR1-02.</title>
        <authorList>
            <person name="Kingkaew E."/>
            <person name="Tanasupawat S."/>
        </authorList>
    </citation>
    <scope>NUCLEOTIDE SEQUENCE [LARGE SCALE GENOMIC DNA]</scope>
    <source>
        <strain evidence="12 13">LOR1-02</strain>
    </source>
</reference>
<dbReference type="InterPro" id="IPR010129">
    <property type="entry name" value="T1SS_HlyD"/>
</dbReference>
<keyword evidence="6 9" id="KW-0812">Transmembrane</keyword>
<comment type="similarity">
    <text evidence="2 9">Belongs to the membrane fusion protein (MFP) (TC 8.A.1) family.</text>
</comment>
<evidence type="ECO:0000256" key="3">
    <source>
        <dbReference type="ARBA" id="ARBA00022448"/>
    </source>
</evidence>
<dbReference type="EMBL" id="JAUTWS010000056">
    <property type="protein sequence ID" value="MDO9712724.1"/>
    <property type="molecule type" value="Genomic_DNA"/>
</dbReference>
<dbReference type="InterPro" id="IPR058982">
    <property type="entry name" value="Beta-barrel_AprE"/>
</dbReference>
<comment type="subcellular location">
    <subcellularLocation>
        <location evidence="1 9">Cell inner membrane</location>
        <topology evidence="1 9">Single-pass membrane protein</topology>
    </subcellularLocation>
</comment>
<keyword evidence="5 9" id="KW-0997">Cell inner membrane</keyword>
<dbReference type="InterPro" id="IPR058781">
    <property type="entry name" value="HH_AprE-like"/>
</dbReference>
<organism evidence="12 13">
    <name type="scientific">Paracraurococcus lichenis</name>
    <dbReference type="NCBI Taxonomy" id="3064888"/>
    <lineage>
        <taxon>Bacteria</taxon>
        <taxon>Pseudomonadati</taxon>
        <taxon>Pseudomonadota</taxon>
        <taxon>Alphaproteobacteria</taxon>
        <taxon>Acetobacterales</taxon>
        <taxon>Roseomonadaceae</taxon>
        <taxon>Paracraurococcus</taxon>
    </lineage>
</organism>
<accession>A0ABT9E9E8</accession>
<evidence type="ECO:0000256" key="5">
    <source>
        <dbReference type="ARBA" id="ARBA00022519"/>
    </source>
</evidence>
<evidence type="ECO:0000256" key="6">
    <source>
        <dbReference type="ARBA" id="ARBA00022692"/>
    </source>
</evidence>
<evidence type="ECO:0000256" key="1">
    <source>
        <dbReference type="ARBA" id="ARBA00004377"/>
    </source>
</evidence>
<sequence length="424" mass="45854">MSALARTLSPQRLTVVTAGAVLGGLTLWGAIARLDVVSNAVGEVMPVSGLQSVQHLAGGIVREILVQPSASVTRGQPLVLLDTVRSQAELQELSLRMDSLTMDIARWEAEAEGREAFVPPVLANANPALAATAQDIFKSRRERLAHDVAIQKNLVAQRQQELQEVRTRVSGNTKAIGVLQDQVKISSELLQRGLSSRLAHLDLVRQQQILRSQLDTDTASIPRLEAAIAEARERRSGVEASDREVARRELAKARQSQDELGQRLLALKSTDEQTVLRAPVDGIVKTVAVSTLGGVIQPGQMVVELVPAADKLVIEARLPLQDIGFINEGQDARVTLNSPDAALFGHIGGTVDTVSPDATVVKDGSAFYRVRIVSDSSSFHAGDHAFRLYPGMSVICRIRTGSRSILNYVLGPWAGSLRYAFQER</sequence>
<dbReference type="PANTHER" id="PTHR30386:SF26">
    <property type="entry name" value="TRANSPORT PROTEIN COMB"/>
    <property type="match status" value="1"/>
</dbReference>
<dbReference type="RefSeq" id="WP_305107580.1">
    <property type="nucleotide sequence ID" value="NZ_JAUTWS010000056.1"/>
</dbReference>
<dbReference type="Proteomes" id="UP001243009">
    <property type="component" value="Unassembled WGS sequence"/>
</dbReference>
<dbReference type="Gene3D" id="2.40.30.170">
    <property type="match status" value="1"/>
</dbReference>
<evidence type="ECO:0000256" key="4">
    <source>
        <dbReference type="ARBA" id="ARBA00022475"/>
    </source>
</evidence>
<dbReference type="PRINTS" id="PR01490">
    <property type="entry name" value="RTXTOXIND"/>
</dbReference>
<dbReference type="Gene3D" id="2.40.50.100">
    <property type="match status" value="1"/>
</dbReference>
<name>A0ABT9E9E8_9PROT</name>
<feature type="domain" description="AprE-like beta-barrel" evidence="11">
    <location>
        <begin position="312"/>
        <end position="401"/>
    </location>
</feature>
<evidence type="ECO:0000256" key="2">
    <source>
        <dbReference type="ARBA" id="ARBA00009477"/>
    </source>
</evidence>
<feature type="domain" description="AprE-like long alpha-helical hairpin" evidence="10">
    <location>
        <begin position="86"/>
        <end position="268"/>
    </location>
</feature>
<keyword evidence="13" id="KW-1185">Reference proteome</keyword>
<evidence type="ECO:0000256" key="8">
    <source>
        <dbReference type="ARBA" id="ARBA00023136"/>
    </source>
</evidence>
<evidence type="ECO:0000313" key="13">
    <source>
        <dbReference type="Proteomes" id="UP001243009"/>
    </source>
</evidence>
<evidence type="ECO:0000256" key="7">
    <source>
        <dbReference type="ARBA" id="ARBA00022989"/>
    </source>
</evidence>
<evidence type="ECO:0000259" key="11">
    <source>
        <dbReference type="Pfam" id="PF26002"/>
    </source>
</evidence>
<keyword evidence="7 9" id="KW-1133">Transmembrane helix</keyword>
<keyword evidence="8 9" id="KW-0472">Membrane</keyword>
<proteinExistence type="inferred from homology"/>
<keyword evidence="3 9" id="KW-0813">Transport</keyword>
<gene>
    <name evidence="12" type="ORF">Q7A36_30605</name>
</gene>
<evidence type="ECO:0000313" key="12">
    <source>
        <dbReference type="EMBL" id="MDO9712724.1"/>
    </source>
</evidence>
<dbReference type="NCBIfam" id="TIGR01843">
    <property type="entry name" value="type_I_hlyD"/>
    <property type="match status" value="1"/>
</dbReference>
<protein>
    <recommendedName>
        <fullName evidence="9">Membrane fusion protein (MFP) family protein</fullName>
    </recommendedName>
</protein>